<organism evidence="12 13">
    <name type="scientific">Bdellovibrio bacteriovorus</name>
    <dbReference type="NCBI Taxonomy" id="959"/>
    <lineage>
        <taxon>Bacteria</taxon>
        <taxon>Pseudomonadati</taxon>
        <taxon>Bdellovibrionota</taxon>
        <taxon>Bdellovibrionia</taxon>
        <taxon>Bdellovibrionales</taxon>
        <taxon>Pseudobdellovibrionaceae</taxon>
        <taxon>Bdellovibrio</taxon>
    </lineage>
</organism>
<evidence type="ECO:0000313" key="12">
    <source>
        <dbReference type="EMBL" id="KYG67359.1"/>
    </source>
</evidence>
<keyword evidence="9 10" id="KW-0472">Membrane</keyword>
<dbReference type="GO" id="GO:0009425">
    <property type="term" value="C:bacterial-type flagellum basal body"/>
    <property type="evidence" value="ECO:0007669"/>
    <property type="project" value="InterPro"/>
</dbReference>
<dbReference type="GO" id="GO:0071973">
    <property type="term" value="P:bacterial-type flagellum-dependent cell motility"/>
    <property type="evidence" value="ECO:0007669"/>
    <property type="project" value="InterPro"/>
</dbReference>
<evidence type="ECO:0000256" key="2">
    <source>
        <dbReference type="ARBA" id="ARBA00004162"/>
    </source>
</evidence>
<evidence type="ECO:0000256" key="4">
    <source>
        <dbReference type="ARBA" id="ARBA00022475"/>
    </source>
</evidence>
<feature type="compositionally biased region" description="Acidic residues" evidence="11">
    <location>
        <begin position="13"/>
        <end position="22"/>
    </location>
</feature>
<comment type="subcellular location">
    <subcellularLocation>
        <location evidence="2">Cell membrane</location>
        <topology evidence="2">Single-pass membrane protein</topology>
    </subcellularLocation>
</comment>
<reference evidence="12 13" key="1">
    <citation type="submission" date="2016-03" db="EMBL/GenBank/DDBJ databases">
        <authorList>
            <person name="Ploux O."/>
        </authorList>
    </citation>
    <scope>NUCLEOTIDE SEQUENCE [LARGE SCALE GENOMIC DNA]</scope>
    <source>
        <strain evidence="12 13">R0</strain>
    </source>
</reference>
<evidence type="ECO:0000256" key="6">
    <source>
        <dbReference type="ARBA" id="ARBA00022692"/>
    </source>
</evidence>
<dbReference type="Proteomes" id="UP000075320">
    <property type="component" value="Unassembled WGS sequence"/>
</dbReference>
<sequence>MADTENTTKGEDTSSESAEDLEGSLSLDDLDSAIAQEDPEFAASLDGIGPDDPKHVIYEEGIELEYRPEDELKLWTESTGWRAKAIKIFPFLPRISYFIKMKRTVARFAWQKWKAKARESIKSAPKNFLAWIKAQLAAFKGKIGEGLGVFKTYSLVKKLGFVGLVLVTGAAIFLGYRIGTKGLIGPDENLFVGSLAEWSQGQYIYDPAAQQESFYESTRTSQNVLLLRKLVANLKRSANSGDNPMGAFEFYVEGTVSEVVIEIKDRESEIEDLFLRTIEETTFDQAASGEGKRLLCDRLRKEVNKVLTTGFVRRIFIKNAIIKP</sequence>
<keyword evidence="7 10" id="KW-0283">Flagellar rotation</keyword>
<dbReference type="InterPro" id="IPR005503">
    <property type="entry name" value="FliL"/>
</dbReference>
<name>A0A150WSV1_BDEBC</name>
<keyword evidence="12" id="KW-0969">Cilium</keyword>
<proteinExistence type="inferred from homology"/>
<comment type="caution">
    <text evidence="12">The sequence shown here is derived from an EMBL/GenBank/DDBJ whole genome shotgun (WGS) entry which is preliminary data.</text>
</comment>
<dbReference type="EMBL" id="LUKE01000001">
    <property type="protein sequence ID" value="KYG67359.1"/>
    <property type="molecule type" value="Genomic_DNA"/>
</dbReference>
<evidence type="ECO:0000256" key="1">
    <source>
        <dbReference type="ARBA" id="ARBA00002254"/>
    </source>
</evidence>
<keyword evidence="5 10" id="KW-0145">Chemotaxis</keyword>
<evidence type="ECO:0000313" key="13">
    <source>
        <dbReference type="Proteomes" id="UP000075320"/>
    </source>
</evidence>
<keyword evidence="4 10" id="KW-1003">Cell membrane</keyword>
<keyword evidence="12" id="KW-0282">Flagellum</keyword>
<evidence type="ECO:0000256" key="9">
    <source>
        <dbReference type="ARBA" id="ARBA00023136"/>
    </source>
</evidence>
<feature type="transmembrane region" description="Helical" evidence="10">
    <location>
        <begin position="159"/>
        <end position="179"/>
    </location>
</feature>
<evidence type="ECO:0000256" key="3">
    <source>
        <dbReference type="ARBA" id="ARBA00008281"/>
    </source>
</evidence>
<dbReference type="AlphaFoldDB" id="A0A150WSV1"/>
<keyword evidence="6 10" id="KW-0812">Transmembrane</keyword>
<evidence type="ECO:0000256" key="8">
    <source>
        <dbReference type="ARBA" id="ARBA00022989"/>
    </source>
</evidence>
<evidence type="ECO:0000256" key="5">
    <source>
        <dbReference type="ARBA" id="ARBA00022500"/>
    </source>
</evidence>
<evidence type="ECO:0000256" key="11">
    <source>
        <dbReference type="SAM" id="MobiDB-lite"/>
    </source>
</evidence>
<keyword evidence="13" id="KW-1185">Reference proteome</keyword>
<dbReference type="Pfam" id="PF03748">
    <property type="entry name" value="FliL"/>
    <property type="match status" value="1"/>
</dbReference>
<keyword evidence="8 10" id="KW-1133">Transmembrane helix</keyword>
<keyword evidence="12" id="KW-0966">Cell projection</keyword>
<dbReference type="RefSeq" id="WP_061834933.1">
    <property type="nucleotide sequence ID" value="NZ_LUKE01000001.1"/>
</dbReference>
<dbReference type="GO" id="GO:0005886">
    <property type="term" value="C:plasma membrane"/>
    <property type="evidence" value="ECO:0007669"/>
    <property type="project" value="UniProtKB-SubCell"/>
</dbReference>
<gene>
    <name evidence="12" type="ORF">AZI86_10215</name>
</gene>
<comment type="similarity">
    <text evidence="3 10">Belongs to the FliL family.</text>
</comment>
<comment type="function">
    <text evidence="1 10">Controls the rotational direction of flagella during chemotaxis.</text>
</comment>
<feature type="region of interest" description="Disordered" evidence="11">
    <location>
        <begin position="1"/>
        <end position="23"/>
    </location>
</feature>
<feature type="compositionally biased region" description="Basic and acidic residues" evidence="11">
    <location>
        <begin position="1"/>
        <end position="12"/>
    </location>
</feature>
<accession>A0A150WSV1</accession>
<protein>
    <recommendedName>
        <fullName evidence="10">Flagellar protein FliL</fullName>
    </recommendedName>
</protein>
<evidence type="ECO:0000256" key="7">
    <source>
        <dbReference type="ARBA" id="ARBA00022779"/>
    </source>
</evidence>
<dbReference type="OrthoDB" id="5290224at2"/>
<dbReference type="GO" id="GO:0006935">
    <property type="term" value="P:chemotaxis"/>
    <property type="evidence" value="ECO:0007669"/>
    <property type="project" value="UniProtKB-KW"/>
</dbReference>
<evidence type="ECO:0000256" key="10">
    <source>
        <dbReference type="RuleBase" id="RU364125"/>
    </source>
</evidence>